<dbReference type="InterPro" id="IPR014331">
    <property type="entry name" value="RNA_pol_sigma70_ECF_RHOBA"/>
</dbReference>
<proteinExistence type="predicted"/>
<dbReference type="SUPFAM" id="SSF88946">
    <property type="entry name" value="Sigma2 domain of RNA polymerase sigma factors"/>
    <property type="match status" value="1"/>
</dbReference>
<evidence type="ECO:0000256" key="2">
    <source>
        <dbReference type="ARBA" id="ARBA00023082"/>
    </source>
</evidence>
<comment type="caution">
    <text evidence="5">The sequence shown here is derived from an EMBL/GenBank/DDBJ whole genome shotgun (WGS) entry which is preliminary data.</text>
</comment>
<reference evidence="5 6" key="1">
    <citation type="submission" date="2020-08" db="EMBL/GenBank/DDBJ databases">
        <title>Genomic Encyclopedia of Type Strains, Phase III (KMG-III): the genomes of soil and plant-associated and newly described type strains.</title>
        <authorList>
            <person name="Whitman W."/>
        </authorList>
    </citation>
    <scope>NUCLEOTIDE SEQUENCE [LARGE SCALE GENOMIC DNA]</scope>
    <source>
        <strain evidence="5 6">CECT 8075</strain>
    </source>
</reference>
<name>A0A7W5H5A1_9BACT</name>
<dbReference type="RefSeq" id="WP_184304199.1">
    <property type="nucleotide sequence ID" value="NZ_JACHXU010000005.1"/>
</dbReference>
<evidence type="ECO:0000256" key="3">
    <source>
        <dbReference type="ARBA" id="ARBA00023163"/>
    </source>
</evidence>
<keyword evidence="6" id="KW-1185">Reference proteome</keyword>
<evidence type="ECO:0000313" key="5">
    <source>
        <dbReference type="EMBL" id="MBB3206033.1"/>
    </source>
</evidence>
<keyword evidence="3" id="KW-0804">Transcription</keyword>
<gene>
    <name evidence="5" type="ORF">FHS27_001841</name>
</gene>
<evidence type="ECO:0000313" key="6">
    <source>
        <dbReference type="Proteomes" id="UP000536179"/>
    </source>
</evidence>
<dbReference type="EMBL" id="JACHXU010000005">
    <property type="protein sequence ID" value="MBB3206033.1"/>
    <property type="molecule type" value="Genomic_DNA"/>
</dbReference>
<evidence type="ECO:0000256" key="1">
    <source>
        <dbReference type="ARBA" id="ARBA00023015"/>
    </source>
</evidence>
<dbReference type="AlphaFoldDB" id="A0A7W5H5A1"/>
<dbReference type="GO" id="GO:0016987">
    <property type="term" value="F:sigma factor activity"/>
    <property type="evidence" value="ECO:0007669"/>
    <property type="project" value="UniProtKB-KW"/>
</dbReference>
<keyword evidence="1" id="KW-0805">Transcription regulation</keyword>
<dbReference type="PANTHER" id="PTHR43133">
    <property type="entry name" value="RNA POLYMERASE ECF-TYPE SIGMA FACTO"/>
    <property type="match status" value="1"/>
</dbReference>
<dbReference type="Proteomes" id="UP000536179">
    <property type="component" value="Unassembled WGS sequence"/>
</dbReference>
<accession>A0A7W5H5A1</accession>
<dbReference type="PANTHER" id="PTHR43133:SF51">
    <property type="entry name" value="RNA POLYMERASE SIGMA FACTOR"/>
    <property type="match status" value="1"/>
</dbReference>
<dbReference type="InterPro" id="IPR039425">
    <property type="entry name" value="RNA_pol_sigma-70-like"/>
</dbReference>
<dbReference type="NCBIfam" id="TIGR02989">
    <property type="entry name" value="Sig-70_gvs1"/>
    <property type="match status" value="1"/>
</dbReference>
<sequence length="181" mass="20239">MEHSEPSPASPTLADFMPLFLSHETALRTYARAILPDWGSVDDALQEASVTMLEKFDQLHTVDGFLPWAKVILRFKCFAVAAANRRHRPILSEEVLRLIADEAEPLSQQTLLDSRAALDACMQRFSDSHQTLLLAPYAGDGEVKRTAEQAGKTANALYKLIGRLREKLSECVEVKLQQEMT</sequence>
<protein>
    <submittedName>
        <fullName evidence="5">RNA polymerase sigma-70 factor (ECF subfamily)</fullName>
    </submittedName>
</protein>
<evidence type="ECO:0000259" key="4">
    <source>
        <dbReference type="Pfam" id="PF04542"/>
    </source>
</evidence>
<organism evidence="5 6">
    <name type="scientific">Aporhodopirellula rubra</name>
    <dbReference type="NCBI Taxonomy" id="980271"/>
    <lineage>
        <taxon>Bacteria</taxon>
        <taxon>Pseudomonadati</taxon>
        <taxon>Planctomycetota</taxon>
        <taxon>Planctomycetia</taxon>
        <taxon>Pirellulales</taxon>
        <taxon>Pirellulaceae</taxon>
        <taxon>Aporhodopirellula</taxon>
    </lineage>
</organism>
<dbReference type="InterPro" id="IPR013325">
    <property type="entry name" value="RNA_pol_sigma_r2"/>
</dbReference>
<dbReference type="InterPro" id="IPR007627">
    <property type="entry name" value="RNA_pol_sigma70_r2"/>
</dbReference>
<dbReference type="Pfam" id="PF04542">
    <property type="entry name" value="Sigma70_r2"/>
    <property type="match status" value="1"/>
</dbReference>
<dbReference type="GO" id="GO:0006352">
    <property type="term" value="P:DNA-templated transcription initiation"/>
    <property type="evidence" value="ECO:0007669"/>
    <property type="project" value="InterPro"/>
</dbReference>
<dbReference type="Gene3D" id="1.10.1740.10">
    <property type="match status" value="1"/>
</dbReference>
<feature type="domain" description="RNA polymerase sigma-70 region 2" evidence="4">
    <location>
        <begin position="19"/>
        <end position="77"/>
    </location>
</feature>
<keyword evidence="2" id="KW-0731">Sigma factor</keyword>